<keyword evidence="2" id="KW-1185">Reference proteome</keyword>
<sequence>MEKFEIAARELEDMAPHFSQLKEDILKIVKWCRYYVTACLYWTLEPRRYGMMKCANNDGTLSLPLRSGGLYDDYEIIDCV</sequence>
<accession>A0AAN7Z4C7</accession>
<protein>
    <submittedName>
        <fullName evidence="1">Uncharacterized protein</fullName>
    </submittedName>
</protein>
<dbReference type="EMBL" id="JAWHQM010000011">
    <property type="protein sequence ID" value="KAK5629267.1"/>
    <property type="molecule type" value="Genomic_DNA"/>
</dbReference>
<evidence type="ECO:0000313" key="2">
    <source>
        <dbReference type="Proteomes" id="UP001305414"/>
    </source>
</evidence>
<reference evidence="1 2" key="1">
    <citation type="submission" date="2023-10" db="EMBL/GenBank/DDBJ databases">
        <title>Draft genome sequence of Xylaria bambusicola isolate GMP-LS, the root and basal stem rot pathogen of sugarcane in Indonesia.</title>
        <authorList>
            <person name="Selvaraj P."/>
            <person name="Muralishankar V."/>
            <person name="Muruganantham S."/>
            <person name="Sp S."/>
            <person name="Haryani S."/>
            <person name="Lau K.J.X."/>
            <person name="Naqvi N.I."/>
        </authorList>
    </citation>
    <scope>NUCLEOTIDE SEQUENCE [LARGE SCALE GENOMIC DNA]</scope>
    <source>
        <strain evidence="1">GMP-LS</strain>
    </source>
</reference>
<organism evidence="1 2">
    <name type="scientific">Xylaria bambusicola</name>
    <dbReference type="NCBI Taxonomy" id="326684"/>
    <lineage>
        <taxon>Eukaryota</taxon>
        <taxon>Fungi</taxon>
        <taxon>Dikarya</taxon>
        <taxon>Ascomycota</taxon>
        <taxon>Pezizomycotina</taxon>
        <taxon>Sordariomycetes</taxon>
        <taxon>Xylariomycetidae</taxon>
        <taxon>Xylariales</taxon>
        <taxon>Xylariaceae</taxon>
        <taxon>Xylaria</taxon>
    </lineage>
</organism>
<dbReference type="Proteomes" id="UP001305414">
    <property type="component" value="Unassembled WGS sequence"/>
</dbReference>
<evidence type="ECO:0000313" key="1">
    <source>
        <dbReference type="EMBL" id="KAK5629267.1"/>
    </source>
</evidence>
<gene>
    <name evidence="1" type="ORF">RRF57_004982</name>
</gene>
<proteinExistence type="predicted"/>
<dbReference type="AlphaFoldDB" id="A0AAN7Z4C7"/>
<comment type="caution">
    <text evidence="1">The sequence shown here is derived from an EMBL/GenBank/DDBJ whole genome shotgun (WGS) entry which is preliminary data.</text>
</comment>
<name>A0AAN7Z4C7_9PEZI</name>